<name>A0A976RR79_9LACO</name>
<dbReference type="Gene3D" id="3.40.50.2000">
    <property type="entry name" value="Glycogen Phosphorylase B"/>
    <property type="match status" value="3"/>
</dbReference>
<dbReference type="Proteomes" id="UP000831181">
    <property type="component" value="Chromosome"/>
</dbReference>
<evidence type="ECO:0000313" key="3">
    <source>
        <dbReference type="Proteomes" id="UP000831181"/>
    </source>
</evidence>
<dbReference type="SUPFAM" id="SSF53756">
    <property type="entry name" value="UDP-Glycosyltransferase/glycogen phosphorylase"/>
    <property type="match status" value="1"/>
</dbReference>
<dbReference type="Pfam" id="PF00534">
    <property type="entry name" value="Glycos_transf_1"/>
    <property type="match status" value="1"/>
</dbReference>
<accession>A0A976RR79</accession>
<evidence type="ECO:0000313" key="2">
    <source>
        <dbReference type="EMBL" id="UQS86291.1"/>
    </source>
</evidence>
<keyword evidence="2" id="KW-0328">Glycosyltransferase</keyword>
<dbReference type="PANTHER" id="PTHR12526:SF630">
    <property type="entry name" value="GLYCOSYLTRANSFERASE"/>
    <property type="match status" value="1"/>
</dbReference>
<evidence type="ECO:0000259" key="1">
    <source>
        <dbReference type="Pfam" id="PF00534"/>
    </source>
</evidence>
<proteinExistence type="predicted"/>
<dbReference type="EMBL" id="CP093361">
    <property type="protein sequence ID" value="UQS86291.1"/>
    <property type="molecule type" value="Genomic_DNA"/>
</dbReference>
<organism evidence="2 3">
    <name type="scientific">Nicoliella spurrieriana</name>
    <dbReference type="NCBI Taxonomy" id="2925830"/>
    <lineage>
        <taxon>Bacteria</taxon>
        <taxon>Bacillati</taxon>
        <taxon>Bacillota</taxon>
        <taxon>Bacilli</taxon>
        <taxon>Lactobacillales</taxon>
        <taxon>Lactobacillaceae</taxon>
        <taxon>Nicoliella</taxon>
    </lineage>
</organism>
<sequence length="508" mass="58232">MTKTFLFVNENIFTFNSGTEFSAMNRQKLFKRNKRNSKIVTRNYNQGLHQEIEKYGLGNDDILNMYDYFQKVTDVPHEHAYLRYSDMVDKNEYKIDGVDNNKSYIEQKGKVVAQVNIFPLTVGEIGTVDFYDRFGNTSSRDVWDGRGFRSKTQYLHPDGQVGHEILYDYDGQPVMEITHMNINGQVHPTMFKLLNYKGSNHRFNTEDELFEFFLNEISDPKNTVLVNDRPTLTDVVAKVQNVAAKYQFLHNEQTTDANLAGSAKGKLYPILETLFHNHLGDYDGLIVSTPQQRDDLSRLFPEIKTYAIFDTALFADQEAEIRKSLEDDRDNNVVYVGRIFHDKHIDQLIQTISFAKNQVPNIHLDVVGYFESEEYRQELLNLVKKLGIESNVDFKGYLVGEAKEKVLSQAKVMIQTSFGEGLSMSLVNGLEYGLPLIAYDVNYGPRNIIDNDVNGYLVPAGNVREAARHIDDILLDNNLFKKLSNGSLVKAKEFSSESVNKQWDQIAK</sequence>
<dbReference type="EC" id="2.4.-.-" evidence="2"/>
<feature type="domain" description="Glycosyl transferase family 1" evidence="1">
    <location>
        <begin position="316"/>
        <end position="485"/>
    </location>
</feature>
<dbReference type="GO" id="GO:0016757">
    <property type="term" value="F:glycosyltransferase activity"/>
    <property type="evidence" value="ECO:0007669"/>
    <property type="project" value="UniProtKB-KW"/>
</dbReference>
<protein>
    <submittedName>
        <fullName evidence="2">Glycosyltransferase</fullName>
        <ecNumber evidence="2">2.4.-.-</ecNumber>
    </submittedName>
</protein>
<dbReference type="AlphaFoldDB" id="A0A976RR79"/>
<dbReference type="RefSeq" id="WP_260116100.1">
    <property type="nucleotide sequence ID" value="NZ_CP093361.1"/>
</dbReference>
<keyword evidence="3" id="KW-1185">Reference proteome</keyword>
<dbReference type="KEGG" id="lbe:MOO44_05040"/>
<keyword evidence="2" id="KW-0808">Transferase</keyword>
<dbReference type="PANTHER" id="PTHR12526">
    <property type="entry name" value="GLYCOSYLTRANSFERASE"/>
    <property type="match status" value="1"/>
</dbReference>
<reference evidence="2" key="1">
    <citation type="journal article" date="2022" name="Int. J. Syst. Evol. Microbiol.">
        <title>Apilactobacillus apisilvae sp. nov., Nicolia spurrieriana gen. nov. sp. nov., Bombilactobacillus folatiphilus sp. nov. and Bombilactobacillus thymidiniphilus sp. nov., four new lactic acid bacterial isolates from stingless bees Tetragonula carbonaria and Austroplebeia australis.</title>
        <authorList>
            <person name="Oliphant S.A."/>
            <person name="Watson-Haigh N.S."/>
            <person name="Sumby K.M."/>
            <person name="Gardner J."/>
            <person name="Groom S."/>
            <person name="Jiranek V."/>
        </authorList>
    </citation>
    <scope>NUCLEOTIDE SEQUENCE</scope>
    <source>
        <strain evidence="2">SGEP1_A5</strain>
    </source>
</reference>
<dbReference type="InterPro" id="IPR001296">
    <property type="entry name" value="Glyco_trans_1"/>
</dbReference>
<gene>
    <name evidence="2" type="ORF">MOO44_05040</name>
</gene>